<dbReference type="InterPro" id="IPR018490">
    <property type="entry name" value="cNMP-bd_dom_sf"/>
</dbReference>
<comment type="cofactor">
    <cofactor evidence="1">
        <name>Mg(2+)</name>
        <dbReference type="ChEBI" id="CHEBI:18420"/>
    </cofactor>
</comment>
<evidence type="ECO:0000256" key="3">
    <source>
        <dbReference type="ARBA" id="ARBA00006352"/>
    </source>
</evidence>
<keyword evidence="7" id="KW-0808">Transferase</keyword>
<name>A0A7S4VLE8_9STRA</name>
<evidence type="ECO:0000256" key="14">
    <source>
        <dbReference type="ARBA" id="ARBA00047298"/>
    </source>
</evidence>
<dbReference type="InterPro" id="IPR011009">
    <property type="entry name" value="Kinase-like_dom_sf"/>
</dbReference>
<dbReference type="PROSITE" id="PS51285">
    <property type="entry name" value="AGC_KINASE_CTER"/>
    <property type="match status" value="1"/>
</dbReference>
<evidence type="ECO:0000256" key="16">
    <source>
        <dbReference type="PROSITE-ProRule" id="PRU10141"/>
    </source>
</evidence>
<feature type="domain" description="Cyclic nucleotide-binding" evidence="19">
    <location>
        <begin position="240"/>
        <end position="344"/>
    </location>
</feature>
<keyword evidence="6" id="KW-0140">cGMP</keyword>
<evidence type="ECO:0000256" key="8">
    <source>
        <dbReference type="ARBA" id="ARBA00022723"/>
    </source>
</evidence>
<keyword evidence="11 16" id="KW-0067">ATP-binding</keyword>
<reference evidence="21" key="1">
    <citation type="submission" date="2021-01" db="EMBL/GenBank/DDBJ databases">
        <authorList>
            <person name="Corre E."/>
            <person name="Pelletier E."/>
            <person name="Niang G."/>
            <person name="Scheremetjew M."/>
            <person name="Finn R."/>
            <person name="Kale V."/>
            <person name="Holt S."/>
            <person name="Cochrane G."/>
            <person name="Meng A."/>
            <person name="Brown T."/>
            <person name="Cohen L."/>
        </authorList>
    </citation>
    <scope>NUCLEOTIDE SEQUENCE</scope>
    <source>
        <strain evidence="21">GSO104</strain>
    </source>
</reference>
<dbReference type="PROSITE" id="PS50011">
    <property type="entry name" value="PROTEIN_KINASE_DOM"/>
    <property type="match status" value="1"/>
</dbReference>
<feature type="binding site" evidence="16">
    <location>
        <position position="523"/>
    </location>
    <ligand>
        <name>ATP</name>
        <dbReference type="ChEBI" id="CHEBI:30616"/>
    </ligand>
</feature>
<comment type="catalytic activity">
    <reaction evidence="14">
        <text>L-threonyl-[protein] + ATP = O-phospho-L-threonyl-[protein] + ADP + H(+)</text>
        <dbReference type="Rhea" id="RHEA:46608"/>
        <dbReference type="Rhea" id="RHEA-COMP:11060"/>
        <dbReference type="Rhea" id="RHEA-COMP:11605"/>
        <dbReference type="ChEBI" id="CHEBI:15378"/>
        <dbReference type="ChEBI" id="CHEBI:30013"/>
        <dbReference type="ChEBI" id="CHEBI:30616"/>
        <dbReference type="ChEBI" id="CHEBI:61977"/>
        <dbReference type="ChEBI" id="CHEBI:456216"/>
        <dbReference type="EC" id="2.7.11.12"/>
    </reaction>
</comment>
<dbReference type="GO" id="GO:0046872">
    <property type="term" value="F:metal ion binding"/>
    <property type="evidence" value="ECO:0007669"/>
    <property type="project" value="UniProtKB-KW"/>
</dbReference>
<dbReference type="InterPro" id="IPR014710">
    <property type="entry name" value="RmlC-like_jellyroll"/>
</dbReference>
<proteinExistence type="inferred from homology"/>
<dbReference type="PROSITE" id="PS00888">
    <property type="entry name" value="CNMP_BINDING_1"/>
    <property type="match status" value="1"/>
</dbReference>
<dbReference type="EMBL" id="HBNS01007659">
    <property type="protein sequence ID" value="CAE4590538.1"/>
    <property type="molecule type" value="Transcribed_RNA"/>
</dbReference>
<evidence type="ECO:0000256" key="15">
    <source>
        <dbReference type="ARBA" id="ARBA00047462"/>
    </source>
</evidence>
<dbReference type="Gene3D" id="3.30.200.20">
    <property type="entry name" value="Phosphorylase Kinase, domain 1"/>
    <property type="match status" value="1"/>
</dbReference>
<feature type="domain" description="Cyclic nucleotide-binding" evidence="19">
    <location>
        <begin position="123"/>
        <end position="220"/>
    </location>
</feature>
<evidence type="ECO:0000256" key="12">
    <source>
        <dbReference type="ARBA" id="ARBA00022992"/>
    </source>
</evidence>
<comment type="catalytic activity">
    <reaction evidence="15">
        <text>L-seryl-[protein] + ATP = O-phospho-L-seryl-[protein] + ADP + H(+)</text>
        <dbReference type="Rhea" id="RHEA:17989"/>
        <dbReference type="Rhea" id="RHEA-COMP:9863"/>
        <dbReference type="Rhea" id="RHEA-COMP:11604"/>
        <dbReference type="ChEBI" id="CHEBI:15378"/>
        <dbReference type="ChEBI" id="CHEBI:29999"/>
        <dbReference type="ChEBI" id="CHEBI:30616"/>
        <dbReference type="ChEBI" id="CHEBI:83421"/>
        <dbReference type="ChEBI" id="CHEBI:456216"/>
        <dbReference type="EC" id="2.7.11.12"/>
    </reaction>
</comment>
<evidence type="ECO:0000256" key="7">
    <source>
        <dbReference type="ARBA" id="ARBA00022679"/>
    </source>
</evidence>
<evidence type="ECO:0000256" key="4">
    <source>
        <dbReference type="ARBA" id="ARBA00012428"/>
    </source>
</evidence>
<dbReference type="PROSITE" id="PS50042">
    <property type="entry name" value="CNMP_BINDING_3"/>
    <property type="match status" value="2"/>
</dbReference>
<dbReference type="AlphaFoldDB" id="A0A7S4VLE8"/>
<sequence length="812" mass="91301">MVFKEIGQGLIKCTDFIGDKGKDMGDKTKTGVEKIIKPLKQLGKQKSDSDDSDDGKTGAVKSAEKSADTKTAFETGARRAQKHMRNIFVKPLEPLGEDFIVLFTPKSEEEKKFLEEALADTFLFSYMSKSERDRLINSMKKKSVEAGTKIIEQGDVGDYFYVIESGTVTHLVDGEQVGEAEKGDTFGELALMYDCPRAATCIAKTDCDLWRVDQGSFRRIRRQHTVDEEGAKEAIRQVDFLKDLDDDRIEKLADAVKKQHFKKGDHIFEKGKHWNFIMIQQGKIMAKNIHIGGSDIDDHVLVTGDVIGERNLVSSADLVMPGDGMALSDGKLYTISRERLQTILQGLPLEEMLRKWLDKKVLELTPALCPLDPAEFDELASLVETVKMPKGYVISSLGKSCSPAYCIIRSGKIEVKSKTETNTYTTEGYFGANTIVGLKDAKSKIVSQETITVLEDASVGILTPAVIESVIGDLGRLGKKKPKRNMESVTLESIDKRKILGAGTFGQVWLCCIHKDPTPYALKVQFKREIIGYNQVDGVMREKKIMAAIDHPFVIGLLKTYQDAQSIYMLMPLIQGGEMHNVIYTDSRDGVSENVAKFYSANILEGLIHMHSKRIIHRDLKFENVMMDKDGYCVLIDLGFAKNIRSHYTYTFCGTPLFIAPEVVLSKGHDTGADVWSYGVMIYEMVIGRNPFYDGKMDQLALFKAIAKGKFKFPRDIVISRECMEIIKKLLTVDEDDRLGCGQKGTCEIRKHAWLKKIDFKQISNKEAKTPWVPSIKDPFDATHFDDWKGLEKKKKKLKALSPKEQELFIDF</sequence>
<dbReference type="Gene3D" id="1.10.510.10">
    <property type="entry name" value="Transferase(Phosphotransferase) domain 1"/>
    <property type="match status" value="1"/>
</dbReference>
<dbReference type="SUPFAM" id="SSF56112">
    <property type="entry name" value="Protein kinase-like (PK-like)"/>
    <property type="match status" value="1"/>
</dbReference>
<evidence type="ECO:0000256" key="10">
    <source>
        <dbReference type="ARBA" id="ARBA00022777"/>
    </source>
</evidence>
<feature type="domain" description="AGC-kinase C-terminal" evidence="20">
    <location>
        <begin position="756"/>
        <end position="812"/>
    </location>
</feature>
<dbReference type="PANTHER" id="PTHR24353:SF143">
    <property type="entry name" value="PROTEIN KINASE DOMAIN-CONTAINING PROTEIN"/>
    <property type="match status" value="1"/>
</dbReference>
<keyword evidence="10" id="KW-0418">Kinase</keyword>
<comment type="similarity">
    <text evidence="3">Belongs to the protein kinase superfamily. AGC Ser/Thr protein kinase family. cGMP subfamily.</text>
</comment>
<dbReference type="Pfam" id="PF00069">
    <property type="entry name" value="Pkinase"/>
    <property type="match status" value="1"/>
</dbReference>
<keyword evidence="5" id="KW-0723">Serine/threonine-protein kinase</keyword>
<evidence type="ECO:0000256" key="13">
    <source>
        <dbReference type="ARBA" id="ARBA00024113"/>
    </source>
</evidence>
<dbReference type="GO" id="GO:0004691">
    <property type="term" value="F:cAMP-dependent protein kinase activity"/>
    <property type="evidence" value="ECO:0007669"/>
    <property type="project" value="TreeGrafter"/>
</dbReference>
<evidence type="ECO:0000313" key="21">
    <source>
        <dbReference type="EMBL" id="CAE4590538.1"/>
    </source>
</evidence>
<accession>A0A7S4VLE8</accession>
<evidence type="ECO:0000256" key="1">
    <source>
        <dbReference type="ARBA" id="ARBA00001946"/>
    </source>
</evidence>
<dbReference type="SMART" id="SM00100">
    <property type="entry name" value="cNMP"/>
    <property type="match status" value="3"/>
</dbReference>
<dbReference type="GO" id="GO:0030553">
    <property type="term" value="F:cGMP binding"/>
    <property type="evidence" value="ECO:0007669"/>
    <property type="project" value="UniProtKB-KW"/>
</dbReference>
<evidence type="ECO:0000259" key="19">
    <source>
        <dbReference type="PROSITE" id="PS50042"/>
    </source>
</evidence>
<dbReference type="InterPro" id="IPR017441">
    <property type="entry name" value="Protein_kinase_ATP_BS"/>
</dbReference>
<evidence type="ECO:0000259" key="20">
    <source>
        <dbReference type="PROSITE" id="PS51285"/>
    </source>
</evidence>
<dbReference type="SMART" id="SM00220">
    <property type="entry name" value="S_TKc"/>
    <property type="match status" value="1"/>
</dbReference>
<evidence type="ECO:0000256" key="17">
    <source>
        <dbReference type="SAM" id="MobiDB-lite"/>
    </source>
</evidence>
<dbReference type="EC" id="2.7.11.12" evidence="4"/>
<keyword evidence="12" id="KW-0142">cGMP-binding</keyword>
<dbReference type="PROSITE" id="PS00108">
    <property type="entry name" value="PROTEIN_KINASE_ST"/>
    <property type="match status" value="1"/>
</dbReference>
<dbReference type="PANTHER" id="PTHR24353">
    <property type="entry name" value="CYCLIC NUCLEOTIDE-DEPENDENT PROTEIN KINASE"/>
    <property type="match status" value="1"/>
</dbReference>
<dbReference type="SMART" id="SM00133">
    <property type="entry name" value="S_TK_X"/>
    <property type="match status" value="1"/>
</dbReference>
<dbReference type="SUPFAM" id="SSF51206">
    <property type="entry name" value="cAMP-binding domain-like"/>
    <property type="match status" value="3"/>
</dbReference>
<dbReference type="InterPro" id="IPR018488">
    <property type="entry name" value="cNMP-bd_CS"/>
</dbReference>
<evidence type="ECO:0000259" key="18">
    <source>
        <dbReference type="PROSITE" id="PS50011"/>
    </source>
</evidence>
<dbReference type="FunFam" id="2.60.120.10:FF:000068">
    <property type="entry name" value="cGMP-dependent protein kinase"/>
    <property type="match status" value="1"/>
</dbReference>
<organism evidence="21">
    <name type="scientific">Ditylum brightwellii</name>
    <dbReference type="NCBI Taxonomy" id="49249"/>
    <lineage>
        <taxon>Eukaryota</taxon>
        <taxon>Sar</taxon>
        <taxon>Stramenopiles</taxon>
        <taxon>Ochrophyta</taxon>
        <taxon>Bacillariophyta</taxon>
        <taxon>Mediophyceae</taxon>
        <taxon>Lithodesmiophycidae</taxon>
        <taxon>Lithodesmiales</taxon>
        <taxon>Lithodesmiaceae</taxon>
        <taxon>Ditylum</taxon>
    </lineage>
</organism>
<dbReference type="GO" id="GO:0004692">
    <property type="term" value="F:cGMP-dependent protein kinase activity"/>
    <property type="evidence" value="ECO:0007669"/>
    <property type="project" value="UniProtKB-EC"/>
</dbReference>
<dbReference type="InterPro" id="IPR008271">
    <property type="entry name" value="Ser/Thr_kinase_AS"/>
</dbReference>
<dbReference type="InterPro" id="IPR000961">
    <property type="entry name" value="AGC-kinase_C"/>
</dbReference>
<evidence type="ECO:0000256" key="9">
    <source>
        <dbReference type="ARBA" id="ARBA00022741"/>
    </source>
</evidence>
<evidence type="ECO:0000256" key="11">
    <source>
        <dbReference type="ARBA" id="ARBA00022840"/>
    </source>
</evidence>
<protein>
    <recommendedName>
        <fullName evidence="13">cGMP-dependent protein kinase</fullName>
        <ecNumber evidence="4">2.7.11.12</ecNumber>
    </recommendedName>
</protein>
<keyword evidence="9 16" id="KW-0547">Nucleotide-binding</keyword>
<gene>
    <name evidence="21" type="ORF">DBRI00130_LOCUS6194</name>
</gene>
<evidence type="ECO:0000256" key="6">
    <source>
        <dbReference type="ARBA" id="ARBA00022535"/>
    </source>
</evidence>
<keyword evidence="8" id="KW-0479">Metal-binding</keyword>
<dbReference type="InterPro" id="IPR000719">
    <property type="entry name" value="Prot_kinase_dom"/>
</dbReference>
<feature type="region of interest" description="Disordered" evidence="17">
    <location>
        <begin position="37"/>
        <end position="73"/>
    </location>
</feature>
<evidence type="ECO:0000256" key="5">
    <source>
        <dbReference type="ARBA" id="ARBA00022527"/>
    </source>
</evidence>
<dbReference type="GO" id="GO:0012505">
    <property type="term" value="C:endomembrane system"/>
    <property type="evidence" value="ECO:0007669"/>
    <property type="project" value="UniProtKB-SubCell"/>
</dbReference>
<feature type="domain" description="Protein kinase" evidence="18">
    <location>
        <begin position="494"/>
        <end position="755"/>
    </location>
</feature>
<dbReference type="PROSITE" id="PS00107">
    <property type="entry name" value="PROTEIN_KINASE_ATP"/>
    <property type="match status" value="1"/>
</dbReference>
<evidence type="ECO:0000256" key="2">
    <source>
        <dbReference type="ARBA" id="ARBA00004308"/>
    </source>
</evidence>
<dbReference type="InterPro" id="IPR000595">
    <property type="entry name" value="cNMP-bd_dom"/>
</dbReference>
<dbReference type="PRINTS" id="PR00103">
    <property type="entry name" value="CAMPKINASE"/>
</dbReference>
<dbReference type="Pfam" id="PF00027">
    <property type="entry name" value="cNMP_binding"/>
    <property type="match status" value="2"/>
</dbReference>
<comment type="subcellular location">
    <subcellularLocation>
        <location evidence="2">Endomembrane system</location>
    </subcellularLocation>
</comment>
<dbReference type="GO" id="GO:0005952">
    <property type="term" value="C:cAMP-dependent protein kinase complex"/>
    <property type="evidence" value="ECO:0007669"/>
    <property type="project" value="TreeGrafter"/>
</dbReference>
<dbReference type="GO" id="GO:0005524">
    <property type="term" value="F:ATP binding"/>
    <property type="evidence" value="ECO:0007669"/>
    <property type="project" value="UniProtKB-UniRule"/>
</dbReference>
<dbReference type="CDD" id="cd00038">
    <property type="entry name" value="CAP_ED"/>
    <property type="match status" value="2"/>
</dbReference>
<dbReference type="Gene3D" id="2.60.120.10">
    <property type="entry name" value="Jelly Rolls"/>
    <property type="match status" value="3"/>
</dbReference>